<dbReference type="Gene3D" id="3.40.50.300">
    <property type="entry name" value="P-loop containing nucleotide triphosphate hydrolases"/>
    <property type="match status" value="1"/>
</dbReference>
<feature type="non-terminal residue" evidence="2">
    <location>
        <position position="1"/>
    </location>
</feature>
<dbReference type="PANTHER" id="PTHR32182:SF0">
    <property type="entry name" value="DNA REPLICATION AND REPAIR PROTEIN RECF"/>
    <property type="match status" value="1"/>
</dbReference>
<sequence>RQKMEQMNQAYKVFTRICLNNWHYIDRKVLGLNESINFFTGHSGSGKSTVIDAMQIVLYANTDGRGFFNKAAADDSDRSLIEYLRGMINIGENNQAEYKRNKNFSTTIVLEMEQTITKEKECIGVVFDVETATNEINRLFFWHKGELIPGDYRTESRAMTIGEVRSYLQQNFPKDEMFYTSNNERFRRNLYDVYLGGLDMEKFPRLFKRAIPFKMNIRLEDFVKEYICMEQDIHIEDMQEGAMLYGRMCRKIEATMQEIEELKQISAQYQVMEEKKKELLNCRYRMDKLTILQLEQTIEEMQQRVENWKKDVVLQNESLTELLQVKENYEKEYGEINEQIAGTGYARLEEQLKSLEENLSLLERSKNKWDGICARLNGWEDVDIVSNQILWDIEKFKEGTITGEEIERLKRSLVEVQKEAEKDRQEASSEIRSMNKEADVLEKELTELKLGKKAYPRELELARSEIARKLSEQTGKNIQVRIFADLIDIKDETWRNAIEGYLSWNKLALIVEPAYVKQAMEVYETLDEKRFFRVSLVDTEKLMQEDWRVKDNALAEEVEAKEPYVRAFVDFLLGNVIKCTSVDELRQCKIGVTADCLLYQSYQLRRLNPDNYKKHVYIGEKSKKQRQKELAASLEKLEQDRAEYKERETEARNILAQEFLNDTVEEYQNLILDLSEKKEKEKQKIKTEKKMAEIGAGTVETLKKQAEEIHTKQKELEAKIDDLKYQIRKKEDAIEKDGNDFITRNEELLAKKRELRGSIEAEEAFEAYIAGQKNKKYDSMKAATQEDMNQAAVQCTEQKNKLVDVRMNYLQNHPKRDFSASAENNDDYDNLLSELSCNELEEYQKKAAEQAKAAVEHFKEDFVYKIRSAIKEAYVRRDELNRIIRNLNFGKDRYQFKITRNKGADGAFYDMFMDEDLEIDPSSLASPVEHQMNLFSMEHENKYGMLMSELIRIFIPPENASQQELDEAKQNMVKYADYRTYLSFEMEQIVEGDERLVIGLSKMIKKNSGGEGQNPLYIALLASFAQAYHINLSARLTRRPTIRLVVLDEAFSKMDAEKVASCIELIRGLGFQAIISATNDKIQNYIENVDKTFVYANPNKKSISIQEFEKKDFSQLVVEEE</sequence>
<name>C7GF05_9FIRM</name>
<keyword evidence="1" id="KW-0175">Coiled coil</keyword>
<dbReference type="SUPFAM" id="SSF52540">
    <property type="entry name" value="P-loop containing nucleoside triphosphate hydrolases"/>
    <property type="match status" value="2"/>
</dbReference>
<evidence type="ECO:0000313" key="3">
    <source>
        <dbReference type="Proteomes" id="UP000004828"/>
    </source>
</evidence>
<dbReference type="PANTHER" id="PTHR32182">
    <property type="entry name" value="DNA REPLICATION AND REPAIR PROTEIN RECF"/>
    <property type="match status" value="1"/>
</dbReference>
<gene>
    <name evidence="2" type="ORF">ROSINTL182_08508</name>
</gene>
<feature type="coiled-coil region" evidence="1">
    <location>
        <begin position="252"/>
        <end position="365"/>
    </location>
</feature>
<dbReference type="Proteomes" id="UP000004828">
    <property type="component" value="Unassembled WGS sequence"/>
</dbReference>
<evidence type="ECO:0000256" key="1">
    <source>
        <dbReference type="SAM" id="Coils"/>
    </source>
</evidence>
<evidence type="ECO:0000313" key="2">
    <source>
        <dbReference type="EMBL" id="EEU99555.1"/>
    </source>
</evidence>
<dbReference type="EMBL" id="ABYJ02000192">
    <property type="protein sequence ID" value="EEU99555.1"/>
    <property type="molecule type" value="Genomic_DNA"/>
</dbReference>
<reference evidence="2 3" key="1">
    <citation type="submission" date="2009-08" db="EMBL/GenBank/DDBJ databases">
        <authorList>
            <person name="Weinstock G."/>
            <person name="Sodergren E."/>
            <person name="Clifton S."/>
            <person name="Fulton L."/>
            <person name="Fulton B."/>
            <person name="Courtney L."/>
            <person name="Fronick C."/>
            <person name="Harrison M."/>
            <person name="Strong C."/>
            <person name="Farmer C."/>
            <person name="Delahaunty K."/>
            <person name="Markovic C."/>
            <person name="Hall O."/>
            <person name="Minx P."/>
            <person name="Tomlinson C."/>
            <person name="Mitreva M."/>
            <person name="Nelson J."/>
            <person name="Hou S."/>
            <person name="Wollam A."/>
            <person name="Pepin K.H."/>
            <person name="Johnson M."/>
            <person name="Bhonagiri V."/>
            <person name="Nash W.E."/>
            <person name="Warren W."/>
            <person name="Chinwalla A."/>
            <person name="Mardis E.R."/>
            <person name="Wilson R.K."/>
        </authorList>
    </citation>
    <scope>NUCLEOTIDE SEQUENCE [LARGE SCALE GENOMIC DNA]</scope>
    <source>
        <strain evidence="2 3">L1-82</strain>
    </source>
</reference>
<protein>
    <submittedName>
        <fullName evidence="2">RecF/RecN/SMC N-terminal domain protein</fullName>
    </submittedName>
</protein>
<dbReference type="Pfam" id="PF13558">
    <property type="entry name" value="SbcC_Walker_B"/>
    <property type="match status" value="1"/>
</dbReference>
<organism evidence="2 3">
    <name type="scientific">Roseburia intestinalis L1-82</name>
    <dbReference type="NCBI Taxonomy" id="536231"/>
    <lineage>
        <taxon>Bacteria</taxon>
        <taxon>Bacillati</taxon>
        <taxon>Bacillota</taxon>
        <taxon>Clostridia</taxon>
        <taxon>Lachnospirales</taxon>
        <taxon>Lachnospiraceae</taxon>
        <taxon>Roseburia</taxon>
    </lineage>
</organism>
<dbReference type="GO" id="GO:0006302">
    <property type="term" value="P:double-strand break repair"/>
    <property type="evidence" value="ECO:0007669"/>
    <property type="project" value="TreeGrafter"/>
</dbReference>
<dbReference type="AlphaFoldDB" id="C7GF05"/>
<comment type="caution">
    <text evidence="2">The sequence shown here is derived from an EMBL/GenBank/DDBJ whole genome shotgun (WGS) entry which is preliminary data.</text>
</comment>
<dbReference type="GO" id="GO:0000731">
    <property type="term" value="P:DNA synthesis involved in DNA repair"/>
    <property type="evidence" value="ECO:0007669"/>
    <property type="project" value="TreeGrafter"/>
</dbReference>
<feature type="coiled-coil region" evidence="1">
    <location>
        <begin position="406"/>
        <end position="451"/>
    </location>
</feature>
<dbReference type="HOGENOM" id="CLU_009040_1_0_9"/>
<accession>C7GF05</accession>
<dbReference type="InterPro" id="IPR027417">
    <property type="entry name" value="P-loop_NTPase"/>
</dbReference>
<dbReference type="Pfam" id="PF13555">
    <property type="entry name" value="AAA_29"/>
    <property type="match status" value="1"/>
</dbReference>
<feature type="coiled-coil region" evidence="1">
    <location>
        <begin position="620"/>
        <end position="733"/>
    </location>
</feature>
<proteinExistence type="predicted"/>